<dbReference type="PANTHER" id="PTHR25462:SF296">
    <property type="entry name" value="MEIOTIC P26, ISOFORM F"/>
    <property type="match status" value="1"/>
</dbReference>
<dbReference type="Pfam" id="PF00643">
    <property type="entry name" value="zf-B_box"/>
    <property type="match status" value="1"/>
</dbReference>
<dbReference type="Gene3D" id="3.30.160.60">
    <property type="entry name" value="Classic Zinc Finger"/>
    <property type="match status" value="1"/>
</dbReference>
<name>A0A814HVW6_ADIRI</name>
<keyword evidence="1" id="KW-0863">Zinc-finger</keyword>
<dbReference type="GO" id="GO:0061630">
    <property type="term" value="F:ubiquitin protein ligase activity"/>
    <property type="evidence" value="ECO:0007669"/>
    <property type="project" value="TreeGrafter"/>
</dbReference>
<feature type="domain" description="B box-type" evidence="2">
    <location>
        <begin position="97"/>
        <end position="138"/>
    </location>
</feature>
<keyword evidence="1" id="KW-0479">Metal-binding</keyword>
<dbReference type="AlphaFoldDB" id="A0A814HVW6"/>
<dbReference type="Gene3D" id="4.10.640.40">
    <property type="entry name" value="Cytoplasmic polyadenylation element-binding protein, ZZ domain"/>
    <property type="match status" value="1"/>
</dbReference>
<dbReference type="SMART" id="SM00336">
    <property type="entry name" value="BBOX"/>
    <property type="match status" value="2"/>
</dbReference>
<evidence type="ECO:0000313" key="3">
    <source>
        <dbReference type="EMBL" id="CAF1014647.1"/>
    </source>
</evidence>
<dbReference type="InterPro" id="IPR032675">
    <property type="entry name" value="LRR_dom_sf"/>
</dbReference>
<dbReference type="Proteomes" id="UP000663828">
    <property type="component" value="Unassembled WGS sequence"/>
</dbReference>
<evidence type="ECO:0000259" key="2">
    <source>
        <dbReference type="PROSITE" id="PS50119"/>
    </source>
</evidence>
<accession>A0A814HVW6</accession>
<evidence type="ECO:0000256" key="1">
    <source>
        <dbReference type="PROSITE-ProRule" id="PRU00024"/>
    </source>
</evidence>
<dbReference type="EMBL" id="CAJNOR010000820">
    <property type="protein sequence ID" value="CAF1014647.1"/>
    <property type="molecule type" value="Genomic_DNA"/>
</dbReference>
<proteinExistence type="predicted"/>
<dbReference type="PANTHER" id="PTHR25462">
    <property type="entry name" value="BONUS, ISOFORM C-RELATED"/>
    <property type="match status" value="1"/>
</dbReference>
<dbReference type="InterPro" id="IPR047153">
    <property type="entry name" value="TRIM45/56/19-like"/>
</dbReference>
<dbReference type="GO" id="GO:0008270">
    <property type="term" value="F:zinc ion binding"/>
    <property type="evidence" value="ECO:0007669"/>
    <property type="project" value="UniProtKB-KW"/>
</dbReference>
<dbReference type="CDD" id="cd19757">
    <property type="entry name" value="Bbox1"/>
    <property type="match status" value="1"/>
</dbReference>
<comment type="caution">
    <text evidence="3">The sequence shown here is derived from an EMBL/GenBank/DDBJ whole genome shotgun (WGS) entry which is preliminary data.</text>
</comment>
<keyword evidence="1" id="KW-0862">Zinc</keyword>
<organism evidence="3 4">
    <name type="scientific">Adineta ricciae</name>
    <name type="common">Rotifer</name>
    <dbReference type="NCBI Taxonomy" id="249248"/>
    <lineage>
        <taxon>Eukaryota</taxon>
        <taxon>Metazoa</taxon>
        <taxon>Spiralia</taxon>
        <taxon>Gnathifera</taxon>
        <taxon>Rotifera</taxon>
        <taxon>Eurotatoria</taxon>
        <taxon>Bdelloidea</taxon>
        <taxon>Adinetida</taxon>
        <taxon>Adinetidae</taxon>
        <taxon>Adineta</taxon>
    </lineage>
</organism>
<feature type="non-terminal residue" evidence="3">
    <location>
        <position position="1"/>
    </location>
</feature>
<sequence>MTSKNNGLLECPKKDGTKVQGNAINALLVNETVRDLIKLFDHPESAAVQCHRCATNEADYWCDGDCRHCFCSDCWNTIHEVGQYRTHTRRSVGDRPREVPQCQGHGDHSIQFWCEQCAREICGECRQTQHRDHSPVEITAYVKTIEEQCEGSLEGIHASLNYRSDRADKMIIEVEKEREFNETQVRETMQNLRELIDRREETLLGEIHQVETIDKRRIEEHKRSLQDEQQNLIEQVFNFAAVSKDKRPQRLLDARRPFEDFIRRTDARLLELKPLSRIKNYIAGLEDLATVQTKIENVKFEPRKHTNPDVEKIFNNNPNSTALNLSSSRLKDLDMELVANRLAFHRTLTTLKLYSSEVSEMGAQYLADALRTNQ</sequence>
<evidence type="ECO:0000313" key="4">
    <source>
        <dbReference type="Proteomes" id="UP000663828"/>
    </source>
</evidence>
<dbReference type="InterPro" id="IPR000315">
    <property type="entry name" value="Znf_B-box"/>
</dbReference>
<dbReference type="SUPFAM" id="SSF57845">
    <property type="entry name" value="B-box zinc-binding domain"/>
    <property type="match status" value="1"/>
</dbReference>
<dbReference type="InterPro" id="IPR038446">
    <property type="entry name" value="CEBP_ZZ_sf"/>
</dbReference>
<dbReference type="Gene3D" id="3.80.10.10">
    <property type="entry name" value="Ribonuclease Inhibitor"/>
    <property type="match status" value="1"/>
</dbReference>
<reference evidence="3" key="1">
    <citation type="submission" date="2021-02" db="EMBL/GenBank/DDBJ databases">
        <authorList>
            <person name="Nowell W R."/>
        </authorList>
    </citation>
    <scope>NUCLEOTIDE SEQUENCE</scope>
</reference>
<dbReference type="SUPFAM" id="SSF52047">
    <property type="entry name" value="RNI-like"/>
    <property type="match status" value="1"/>
</dbReference>
<gene>
    <name evidence="3" type="ORF">XAT740_LOCUS13907</name>
</gene>
<protein>
    <recommendedName>
        <fullName evidence="2">B box-type domain-containing protein</fullName>
    </recommendedName>
</protein>
<dbReference type="PROSITE" id="PS50119">
    <property type="entry name" value="ZF_BBOX"/>
    <property type="match status" value="1"/>
</dbReference>
<keyword evidence="4" id="KW-1185">Reference proteome</keyword>